<comment type="similarity">
    <text evidence="7">Belongs to the Slam family.</text>
</comment>
<reference evidence="11" key="2">
    <citation type="journal article" date="2023" name="Curr. Microbiol.">
        <title>Neisseria montereyensis sp. nov., Isolated from Oropharynx of California Sea Lion (Zalophus californianus): Genomic, Phylogenetic, and Phenotypic Study.</title>
        <authorList>
            <person name="Volokhov D.V."/>
            <person name="Zagorodnyaya T.A."/>
            <person name="Furtak V.A."/>
            <person name="Nattanmai G."/>
            <person name="Randall L."/>
            <person name="Jose S."/>
            <person name="Gao Y."/>
            <person name="Gulland F.M."/>
            <person name="Eisenberg T."/>
            <person name="Delmonte P."/>
            <person name="Blom J."/>
            <person name="Mitchell K.K."/>
        </authorList>
    </citation>
    <scope>NUCLEOTIDE SEQUENCE</scope>
    <source>
        <strain evidence="11">CSL10203-ORH2</strain>
    </source>
</reference>
<comment type="subcellular location">
    <subcellularLocation>
        <location evidence="1">Cell outer membrane</location>
        <topology evidence="1">Multi-pass membrane protein</topology>
    </subcellularLocation>
</comment>
<evidence type="ECO:0000256" key="2">
    <source>
        <dbReference type="ARBA" id="ARBA00022452"/>
    </source>
</evidence>
<dbReference type="InterPro" id="IPR007655">
    <property type="entry name" value="Slam_C"/>
</dbReference>
<evidence type="ECO:0000256" key="8">
    <source>
        <dbReference type="SAM" id="SignalP"/>
    </source>
</evidence>
<feature type="signal peptide" evidence="8">
    <location>
        <begin position="1"/>
        <end position="19"/>
    </location>
</feature>
<evidence type="ECO:0000313" key="12">
    <source>
        <dbReference type="Proteomes" id="UP001166947"/>
    </source>
</evidence>
<dbReference type="Gene3D" id="1.25.40.10">
    <property type="entry name" value="Tetratricopeptide repeat domain"/>
    <property type="match status" value="1"/>
</dbReference>
<dbReference type="RefSeq" id="WP_259291422.1">
    <property type="nucleotide sequence ID" value="NZ_JANUXW010000003.1"/>
</dbReference>
<evidence type="ECO:0000256" key="3">
    <source>
        <dbReference type="ARBA" id="ARBA00022692"/>
    </source>
</evidence>
<sequence length="497" mass="57052">MKQTLLFLSLAGWLIPAVAADAPAAVQPKPELELNLHTAKPPVLQEKNKEAVEAPSAQEKVVEVDEATLLAHTDLLNRAMYSAVMVQNIAGIKVLLPIYEKWPQHDQEMATFARALVLQDEGQAGKAVELYRQLIAKQPDSPIIRMQMAKALFEDQQNEAAADQFDRLRAEKLPEEVLQLIENYRAALRRRDAWQFYGGINIAHEQNINQAPEQQRIGRQLEGLECQIYQQNNPGSDCFQGWTFDKPVDATGISYQAGAEKKWSLNKGFYAKAGIDLYGKIYRSYSRYNDSTARFSAGVGYADQRNDIGITPFHERRFYGNHAYSYTNGARIYWNRWLKPNLQSLTAIEAGRLKNQQRARSDLSNRLYSGALVYYPSARQNWLIGTDFYQDRNKEDRSDNFNRYGVRVGWGQEWNGGLSSRVQVGAARRLYQTPSFFSQGERRSDKELYTSLSLWHRAFHFYGITPRLTFSHSRISSNDVYYNHKKNRMFIEMGKVF</sequence>
<dbReference type="InterPro" id="IPR057556">
    <property type="entry name" value="TPR_Slam"/>
</dbReference>
<keyword evidence="11" id="KW-0449">Lipoprotein</keyword>
<dbReference type="InterPro" id="IPR011990">
    <property type="entry name" value="TPR-like_helical_dom_sf"/>
</dbReference>
<evidence type="ECO:0000256" key="4">
    <source>
        <dbReference type="ARBA" id="ARBA00022729"/>
    </source>
</evidence>
<evidence type="ECO:0000313" key="11">
    <source>
        <dbReference type="EMBL" id="MCS4533611.1"/>
    </source>
</evidence>
<gene>
    <name evidence="11" type="ORF">NXS09_04770</name>
</gene>
<protein>
    <submittedName>
        <fullName evidence="11">Surface lipoprotein assembly modifier</fullName>
    </submittedName>
</protein>
<feature type="chain" id="PRO_5045839225" evidence="8">
    <location>
        <begin position="20"/>
        <end position="497"/>
    </location>
</feature>
<evidence type="ECO:0000259" key="10">
    <source>
        <dbReference type="Pfam" id="PF24575"/>
    </source>
</evidence>
<name>A0ABT2FCD8_9NEIS</name>
<keyword evidence="2" id="KW-1134">Transmembrane beta strand</keyword>
<reference evidence="11" key="1">
    <citation type="submission" date="2022-08" db="EMBL/GenBank/DDBJ databases">
        <authorList>
            <person name="Volokhov D.V."/>
            <person name="Furtak V.A."/>
            <person name="Zagorodnyaya T.A."/>
        </authorList>
    </citation>
    <scope>NUCLEOTIDE SEQUENCE</scope>
    <source>
        <strain evidence="11">CSL10203-ORH2</strain>
    </source>
</reference>
<dbReference type="EMBL" id="JANUXW010000003">
    <property type="protein sequence ID" value="MCS4533611.1"/>
    <property type="molecule type" value="Genomic_DNA"/>
</dbReference>
<comment type="caution">
    <text evidence="11">The sequence shown here is derived from an EMBL/GenBank/DDBJ whole genome shotgun (WGS) entry which is preliminary data.</text>
</comment>
<evidence type="ECO:0000256" key="1">
    <source>
        <dbReference type="ARBA" id="ARBA00004571"/>
    </source>
</evidence>
<keyword evidence="12" id="KW-1185">Reference proteome</keyword>
<keyword evidence="3" id="KW-0812">Transmembrane</keyword>
<proteinExistence type="inferred from homology"/>
<keyword evidence="5" id="KW-0472">Membrane</keyword>
<dbReference type="Pfam" id="PF04575">
    <property type="entry name" value="SlipAM"/>
    <property type="match status" value="1"/>
</dbReference>
<evidence type="ECO:0000256" key="7">
    <source>
        <dbReference type="ARBA" id="ARBA00023609"/>
    </source>
</evidence>
<feature type="domain" description="Surface lipoprotein assembly modifier C-terminal" evidence="9">
    <location>
        <begin position="194"/>
        <end position="497"/>
    </location>
</feature>
<feature type="domain" description="Surface lipoprotein assembly modifier N-terminal TPR repeats region" evidence="10">
    <location>
        <begin position="63"/>
        <end position="165"/>
    </location>
</feature>
<dbReference type="SUPFAM" id="SSF48452">
    <property type="entry name" value="TPR-like"/>
    <property type="match status" value="1"/>
</dbReference>
<evidence type="ECO:0000259" key="9">
    <source>
        <dbReference type="Pfam" id="PF04575"/>
    </source>
</evidence>
<dbReference type="Pfam" id="PF24575">
    <property type="entry name" value="TPR_Slam"/>
    <property type="match status" value="1"/>
</dbReference>
<organism evidence="11 12">
    <name type="scientific">Neisseria montereyensis</name>
    <dbReference type="NCBI Taxonomy" id="2973938"/>
    <lineage>
        <taxon>Bacteria</taxon>
        <taxon>Pseudomonadati</taxon>
        <taxon>Pseudomonadota</taxon>
        <taxon>Betaproteobacteria</taxon>
        <taxon>Neisseriales</taxon>
        <taxon>Neisseriaceae</taxon>
        <taxon>Neisseria</taxon>
    </lineage>
</organism>
<evidence type="ECO:0000256" key="5">
    <source>
        <dbReference type="ARBA" id="ARBA00023136"/>
    </source>
</evidence>
<keyword evidence="6" id="KW-0998">Cell outer membrane</keyword>
<accession>A0ABT2FCD8</accession>
<keyword evidence="4 8" id="KW-0732">Signal</keyword>
<evidence type="ECO:0000256" key="6">
    <source>
        <dbReference type="ARBA" id="ARBA00023237"/>
    </source>
</evidence>
<dbReference type="Proteomes" id="UP001166947">
    <property type="component" value="Unassembled WGS sequence"/>
</dbReference>